<dbReference type="PANTHER" id="PTHR24252:SF7">
    <property type="entry name" value="HYALIN"/>
    <property type="match status" value="1"/>
</dbReference>
<dbReference type="Pfam" id="PF00089">
    <property type="entry name" value="Trypsin"/>
    <property type="match status" value="1"/>
</dbReference>
<dbReference type="InterPro" id="IPR001314">
    <property type="entry name" value="Peptidase_S1A"/>
</dbReference>
<feature type="chain" id="PRO_5043418653" description="Peptidase S1 domain-containing protein" evidence="2">
    <location>
        <begin position="25"/>
        <end position="285"/>
    </location>
</feature>
<evidence type="ECO:0000313" key="5">
    <source>
        <dbReference type="Proteomes" id="UP001461498"/>
    </source>
</evidence>
<dbReference type="SUPFAM" id="SSF50494">
    <property type="entry name" value="Trypsin-like serine proteases"/>
    <property type="match status" value="1"/>
</dbReference>
<dbReference type="GO" id="GO:0004252">
    <property type="term" value="F:serine-type endopeptidase activity"/>
    <property type="evidence" value="ECO:0007669"/>
    <property type="project" value="InterPro"/>
</dbReference>
<dbReference type="AlphaFoldDB" id="A0AAW1DL44"/>
<feature type="signal peptide" evidence="2">
    <location>
        <begin position="1"/>
        <end position="24"/>
    </location>
</feature>
<dbReference type="GO" id="GO:0006508">
    <property type="term" value="P:proteolysis"/>
    <property type="evidence" value="ECO:0007669"/>
    <property type="project" value="InterPro"/>
</dbReference>
<dbReference type="Gene3D" id="2.40.10.10">
    <property type="entry name" value="Trypsin-like serine proteases"/>
    <property type="match status" value="1"/>
</dbReference>
<keyword evidence="1" id="KW-1015">Disulfide bond</keyword>
<evidence type="ECO:0000256" key="1">
    <source>
        <dbReference type="ARBA" id="ARBA00023157"/>
    </source>
</evidence>
<dbReference type="FunFam" id="2.40.10.10:FF:000116">
    <property type="entry name" value="Serine protease P16"/>
    <property type="match status" value="1"/>
</dbReference>
<accession>A0AAW1DL44</accession>
<dbReference type="InterPro" id="IPR018114">
    <property type="entry name" value="TRYPSIN_HIS"/>
</dbReference>
<proteinExistence type="predicted"/>
<feature type="domain" description="Peptidase S1" evidence="3">
    <location>
        <begin position="44"/>
        <end position="284"/>
    </location>
</feature>
<reference evidence="4 5" key="1">
    <citation type="submission" date="2022-12" db="EMBL/GenBank/DDBJ databases">
        <title>Chromosome-level genome assembly of true bugs.</title>
        <authorList>
            <person name="Ma L."/>
            <person name="Li H."/>
        </authorList>
    </citation>
    <scope>NUCLEOTIDE SEQUENCE [LARGE SCALE GENOMIC DNA]</scope>
    <source>
        <strain evidence="4">Lab_2022b</strain>
    </source>
</reference>
<comment type="caution">
    <text evidence="4">The sequence shown here is derived from an EMBL/GenBank/DDBJ whole genome shotgun (WGS) entry which is preliminary data.</text>
</comment>
<dbReference type="SMART" id="SM00020">
    <property type="entry name" value="Tryp_SPc"/>
    <property type="match status" value="1"/>
</dbReference>
<sequence length="285" mass="31016">MIYNNNFTLYLLIVTCLCFSNLDAQFTNFADVACGRGIRRGSRIVGGTDAAQGEFPWIVSITRRGGHFCGGTLINSKWVLTAAHCLCTGTHVLSPTELKVTVGAYDLRQSSGYNVRVANILLHPNYVCSRYKNDIALLELEGTLSWSDVVKPACLPTGIPESFTDSKAVAAGWGWTSEITGQGGRANVLQKVVLQVVANERCNDWYRSQGKKVKILDTQMCAGYEKGGKDSCWADSGGPLMVGEGEQTMVVGIVSTGIGCARPQLPGLYTRISDYVNWIGEMLRR</sequence>
<evidence type="ECO:0000313" key="4">
    <source>
        <dbReference type="EMBL" id="KAK9510989.1"/>
    </source>
</evidence>
<dbReference type="InterPro" id="IPR009003">
    <property type="entry name" value="Peptidase_S1_PA"/>
</dbReference>
<dbReference type="PROSITE" id="PS50240">
    <property type="entry name" value="TRYPSIN_DOM"/>
    <property type="match status" value="1"/>
</dbReference>
<dbReference type="PANTHER" id="PTHR24252">
    <property type="entry name" value="ACROSIN-RELATED"/>
    <property type="match status" value="1"/>
</dbReference>
<keyword evidence="2" id="KW-0732">Signal</keyword>
<dbReference type="InterPro" id="IPR001254">
    <property type="entry name" value="Trypsin_dom"/>
</dbReference>
<dbReference type="EMBL" id="JAPXFL010000002">
    <property type="protein sequence ID" value="KAK9510989.1"/>
    <property type="molecule type" value="Genomic_DNA"/>
</dbReference>
<gene>
    <name evidence="4" type="ORF">O3M35_005651</name>
</gene>
<dbReference type="PRINTS" id="PR00722">
    <property type="entry name" value="CHYMOTRYPSIN"/>
</dbReference>
<evidence type="ECO:0000259" key="3">
    <source>
        <dbReference type="PROSITE" id="PS50240"/>
    </source>
</evidence>
<protein>
    <recommendedName>
        <fullName evidence="3">Peptidase S1 domain-containing protein</fullName>
    </recommendedName>
</protein>
<organism evidence="4 5">
    <name type="scientific">Rhynocoris fuscipes</name>
    <dbReference type="NCBI Taxonomy" id="488301"/>
    <lineage>
        <taxon>Eukaryota</taxon>
        <taxon>Metazoa</taxon>
        <taxon>Ecdysozoa</taxon>
        <taxon>Arthropoda</taxon>
        <taxon>Hexapoda</taxon>
        <taxon>Insecta</taxon>
        <taxon>Pterygota</taxon>
        <taxon>Neoptera</taxon>
        <taxon>Paraneoptera</taxon>
        <taxon>Hemiptera</taxon>
        <taxon>Heteroptera</taxon>
        <taxon>Panheteroptera</taxon>
        <taxon>Cimicomorpha</taxon>
        <taxon>Reduviidae</taxon>
        <taxon>Harpactorinae</taxon>
        <taxon>Harpactorini</taxon>
        <taxon>Rhynocoris</taxon>
    </lineage>
</organism>
<dbReference type="Proteomes" id="UP001461498">
    <property type="component" value="Unassembled WGS sequence"/>
</dbReference>
<dbReference type="CDD" id="cd00190">
    <property type="entry name" value="Tryp_SPc"/>
    <property type="match status" value="1"/>
</dbReference>
<dbReference type="InterPro" id="IPR043504">
    <property type="entry name" value="Peptidase_S1_PA_chymotrypsin"/>
</dbReference>
<keyword evidence="5" id="KW-1185">Reference proteome</keyword>
<dbReference type="PROSITE" id="PS00134">
    <property type="entry name" value="TRYPSIN_HIS"/>
    <property type="match status" value="1"/>
</dbReference>
<name>A0AAW1DL44_9HEMI</name>
<evidence type="ECO:0000256" key="2">
    <source>
        <dbReference type="SAM" id="SignalP"/>
    </source>
</evidence>